<evidence type="ECO:0000256" key="1">
    <source>
        <dbReference type="ARBA" id="ARBA00006930"/>
    </source>
</evidence>
<comment type="subunit">
    <text evidence="2">Heterodimer of SbcC and SbcD.</text>
</comment>
<protein>
    <recommendedName>
        <fullName evidence="3">Nuclease SbcCD subunit C</fullName>
    </recommendedName>
</protein>
<keyword evidence="4" id="KW-0175">Coiled coil</keyword>
<dbReference type="PANTHER" id="PTHR32114">
    <property type="entry name" value="ABC TRANSPORTER ABCH.3"/>
    <property type="match status" value="1"/>
</dbReference>
<reference evidence="5 6" key="1">
    <citation type="submission" date="2015-09" db="EMBL/GenBank/DDBJ databases">
        <title>Genome sequencing project for genomic taxonomy and phylogenomics of Bacillus-like bacteria.</title>
        <authorList>
            <person name="Liu B."/>
            <person name="Wang J."/>
            <person name="Zhu Y."/>
            <person name="Liu G."/>
            <person name="Chen Q."/>
            <person name="Chen Z."/>
            <person name="Lan J."/>
            <person name="Che J."/>
            <person name="Ge C."/>
            <person name="Shi H."/>
            <person name="Pan Z."/>
            <person name="Liu X."/>
        </authorList>
    </citation>
    <scope>NUCLEOTIDE SEQUENCE [LARGE SCALE GENOMIC DNA]</scope>
    <source>
        <strain evidence="5 6">FJAT-18043</strain>
    </source>
</reference>
<evidence type="ECO:0000313" key="5">
    <source>
        <dbReference type="EMBL" id="KQL19082.1"/>
    </source>
</evidence>
<accession>A0A0Q3VGV3</accession>
<evidence type="ECO:0000313" key="6">
    <source>
        <dbReference type="Proteomes" id="UP000050996"/>
    </source>
</evidence>
<evidence type="ECO:0000256" key="4">
    <source>
        <dbReference type="SAM" id="Coils"/>
    </source>
</evidence>
<organism evidence="5 6">
    <name type="scientific">Cytobacillus solani</name>
    <dbReference type="NCBI Taxonomy" id="1637975"/>
    <lineage>
        <taxon>Bacteria</taxon>
        <taxon>Bacillati</taxon>
        <taxon>Bacillota</taxon>
        <taxon>Bacilli</taxon>
        <taxon>Bacillales</taxon>
        <taxon>Bacillaceae</taxon>
        <taxon>Cytobacillus</taxon>
    </lineage>
</organism>
<dbReference type="Proteomes" id="UP000050996">
    <property type="component" value="Unassembled WGS sequence"/>
</dbReference>
<evidence type="ECO:0000256" key="2">
    <source>
        <dbReference type="ARBA" id="ARBA00011322"/>
    </source>
</evidence>
<evidence type="ECO:0000256" key="3">
    <source>
        <dbReference type="ARBA" id="ARBA00013368"/>
    </source>
</evidence>
<dbReference type="PATRIC" id="fig|1637975.4.peg.2017"/>
<comment type="caution">
    <text evidence="5">The sequence shown here is derived from an EMBL/GenBank/DDBJ whole genome shotgun (WGS) entry which is preliminary data.</text>
</comment>
<dbReference type="STRING" id="1637975.AN957_11130"/>
<feature type="coiled-coil region" evidence="4">
    <location>
        <begin position="391"/>
        <end position="503"/>
    </location>
</feature>
<gene>
    <name evidence="5" type="ORF">AN957_11130</name>
</gene>
<dbReference type="EMBL" id="LJIX01000006">
    <property type="protein sequence ID" value="KQL19082.1"/>
    <property type="molecule type" value="Genomic_DNA"/>
</dbReference>
<dbReference type="AlphaFoldDB" id="A0A0Q3VGV3"/>
<dbReference type="PANTHER" id="PTHR32114:SF2">
    <property type="entry name" value="ABC TRANSPORTER ABCH.3"/>
    <property type="match status" value="1"/>
</dbReference>
<dbReference type="InterPro" id="IPR027417">
    <property type="entry name" value="P-loop_NTPase"/>
</dbReference>
<feature type="coiled-coil region" evidence="4">
    <location>
        <begin position="211"/>
        <end position="271"/>
    </location>
</feature>
<dbReference type="RefSeq" id="WP_056684111.1">
    <property type="nucleotide sequence ID" value="NZ_LJIX01000006.1"/>
</dbReference>
<dbReference type="Gene3D" id="3.40.50.300">
    <property type="entry name" value="P-loop containing nucleotide triphosphate hydrolases"/>
    <property type="match status" value="1"/>
</dbReference>
<keyword evidence="6" id="KW-1185">Reference proteome</keyword>
<dbReference type="Gene3D" id="1.10.287.1490">
    <property type="match status" value="1"/>
</dbReference>
<sequence>MGSLALRKIIYKGDKYYYSSKDLKNGVQIVEADNGAGKTTFSSLISYGIGMYVRQFDFRNDKDNHSEIYSDTNNYVLLKVLINEEPFEFTRYFNPANSNAIFVKGENFEESYPIYRNAVKNEDDWIFSDWILYKLGIEVCEIFQGVRKFRINFSDLFRLIHYDQDTNAQNIYKEHRNDNNFVSDSAAVRKVIFELLVGYQFSEYYSLIGDYNKTEREKNTLRETLDNYVELVSKMGFKITGLSEEELTNQLRELQLQLQKLELYRISLKKNQYSSTQYDKYIHQLREKLFRVDSTYIGLKADKSAITIELRDLLRLKEDLILEVTQIKKIILAHEELKLFSPNTCPCCLREVTRKENHCICGNSIDESQYEKFFYSADEYLDILKSRQKSVETIETAISSCKEELNDLNAAITRLELEKDKIKAQLQEVEKNITNTSNDVELNNVNDKILEVKSNIQTVEQNLKNIEQYEKIQKEFNSSKETLASLAAKLRNMETSLKELMEVQIEKFDKIYSVLIKQADKNVIKAELDDNYMPVINDGVYRQASSYVTRRLVYYLTLINMSIDTDNVPFPKFLLIDTPENLGIDEKNLISTLSLIDELFIKEEKEQGENTEKIKDGEQIEGEKQSEPNFQIILTTGIGKFPEKYKKYVIETLTDENKLLKVIH</sequence>
<proteinExistence type="inferred from homology"/>
<name>A0A0Q3VGV3_9BACI</name>
<comment type="similarity">
    <text evidence="1">Belongs to the SMC family. SbcC subfamily.</text>
</comment>